<keyword evidence="1" id="KW-0175">Coiled coil</keyword>
<reference evidence="2" key="1">
    <citation type="submission" date="2023-04" db="EMBL/GenBank/DDBJ databases">
        <title>Phytophthora lilii NBRC 32176.</title>
        <authorList>
            <person name="Ichikawa N."/>
            <person name="Sato H."/>
            <person name="Tonouchi N."/>
        </authorList>
    </citation>
    <scope>NUCLEOTIDE SEQUENCE</scope>
    <source>
        <strain evidence="2">NBRC 32176</strain>
    </source>
</reference>
<accession>A0A9W6TCV0</accession>
<gene>
    <name evidence="2" type="ORF">Plil01_000117200</name>
</gene>
<evidence type="ECO:0000313" key="2">
    <source>
        <dbReference type="EMBL" id="GMF10353.1"/>
    </source>
</evidence>
<sequence length="366" mass="41384">MEQVHNLEADKRSIVQDHEQLTNGYEEFVAQYELLKQEKSKHWNEIVEAQLSANLLIEVRLNCGVAEANSKTNLVPLACPQEQAHTIDDLLQAKSSGTYVSPPKSKLSPDRACIETSVCPSDTFTSPSEHASLIAALRQECEVLREEVTRLKARLQDEKACWASDNEKRESDLLGELKNLQLERQKLKKRLEEQALTIHELTLQEDEEDDEAEQSVVYSSEQIGFDPGLHETMHYRFVREQLQYLHLTVQQMPSIARIFTSTLSKECATFLQTTCSPLIGGASMRSSSFLSSPSCETSMQALNEPAPAAIYQLLLRRTEMVSRYTGLLRLFQLYAVSHMAKTCNGDQQVVDYKSRLEHHGGAARRV</sequence>
<evidence type="ECO:0000313" key="3">
    <source>
        <dbReference type="Proteomes" id="UP001165083"/>
    </source>
</evidence>
<protein>
    <submittedName>
        <fullName evidence="2">Unnamed protein product</fullName>
    </submittedName>
</protein>
<proteinExistence type="predicted"/>
<organism evidence="2 3">
    <name type="scientific">Phytophthora lilii</name>
    <dbReference type="NCBI Taxonomy" id="2077276"/>
    <lineage>
        <taxon>Eukaryota</taxon>
        <taxon>Sar</taxon>
        <taxon>Stramenopiles</taxon>
        <taxon>Oomycota</taxon>
        <taxon>Peronosporomycetes</taxon>
        <taxon>Peronosporales</taxon>
        <taxon>Peronosporaceae</taxon>
        <taxon>Phytophthora</taxon>
    </lineage>
</organism>
<dbReference type="OrthoDB" id="70890at2759"/>
<keyword evidence="3" id="KW-1185">Reference proteome</keyword>
<comment type="caution">
    <text evidence="2">The sequence shown here is derived from an EMBL/GenBank/DDBJ whole genome shotgun (WGS) entry which is preliminary data.</text>
</comment>
<dbReference type="AlphaFoldDB" id="A0A9W6TCV0"/>
<dbReference type="EMBL" id="BSXW01000037">
    <property type="protein sequence ID" value="GMF10353.1"/>
    <property type="molecule type" value="Genomic_DNA"/>
</dbReference>
<dbReference type="Proteomes" id="UP001165083">
    <property type="component" value="Unassembled WGS sequence"/>
</dbReference>
<name>A0A9W6TCV0_9STRA</name>
<evidence type="ECO:0000256" key="1">
    <source>
        <dbReference type="SAM" id="Coils"/>
    </source>
</evidence>
<feature type="coiled-coil region" evidence="1">
    <location>
        <begin position="134"/>
        <end position="204"/>
    </location>
</feature>